<dbReference type="SFLD" id="SFLDS00019">
    <property type="entry name" value="Glutathione_Transferase_(cytos"/>
    <property type="match status" value="1"/>
</dbReference>
<dbReference type="AlphaFoldDB" id="A0A9N8EXS8"/>
<dbReference type="InterPro" id="IPR050931">
    <property type="entry name" value="Mito_Protein_Transport_Metaxin"/>
</dbReference>
<dbReference type="EMBL" id="CAICTM010002424">
    <property type="protein sequence ID" value="CAB9529206.1"/>
    <property type="molecule type" value="Genomic_DNA"/>
</dbReference>
<dbReference type="Pfam" id="PF17172">
    <property type="entry name" value="GST_N_4"/>
    <property type="match status" value="1"/>
</dbReference>
<comment type="caution">
    <text evidence="4">The sequence shown here is derived from an EMBL/GenBank/DDBJ whole genome shotgun (WGS) entry which is preliminary data.</text>
</comment>
<organism evidence="4 5">
    <name type="scientific">Seminavis robusta</name>
    <dbReference type="NCBI Taxonomy" id="568900"/>
    <lineage>
        <taxon>Eukaryota</taxon>
        <taxon>Sar</taxon>
        <taxon>Stramenopiles</taxon>
        <taxon>Ochrophyta</taxon>
        <taxon>Bacillariophyta</taxon>
        <taxon>Bacillariophyceae</taxon>
        <taxon>Bacillariophycidae</taxon>
        <taxon>Naviculales</taxon>
        <taxon>Naviculaceae</taxon>
        <taxon>Seminavis</taxon>
    </lineage>
</organism>
<feature type="domain" description="Metaxin glutathione S-transferase" evidence="2">
    <location>
        <begin position="175"/>
        <end position="236"/>
    </location>
</feature>
<comment type="similarity">
    <text evidence="1">Belongs to the FAX family.</text>
</comment>
<dbReference type="SFLD" id="SFLDG01200">
    <property type="entry name" value="SUF1.1"/>
    <property type="match status" value="1"/>
</dbReference>
<protein>
    <submittedName>
        <fullName evidence="4">Failed axon connections homolog</fullName>
    </submittedName>
</protein>
<evidence type="ECO:0000313" key="5">
    <source>
        <dbReference type="Proteomes" id="UP001153069"/>
    </source>
</evidence>
<dbReference type="InterPro" id="IPR026928">
    <property type="entry name" value="FAX/IsoI-like"/>
</dbReference>
<dbReference type="InterPro" id="IPR040079">
    <property type="entry name" value="Glutathione_S-Trfase"/>
</dbReference>
<dbReference type="Pfam" id="PF17171">
    <property type="entry name" value="GST_C_6"/>
    <property type="match status" value="1"/>
</dbReference>
<evidence type="ECO:0000313" key="4">
    <source>
        <dbReference type="EMBL" id="CAB9529206.1"/>
    </source>
</evidence>
<gene>
    <name evidence="4" type="ORF">SEMRO_2426_G327330.1</name>
</gene>
<evidence type="ECO:0000259" key="2">
    <source>
        <dbReference type="Pfam" id="PF17171"/>
    </source>
</evidence>
<accession>A0A9N8EXS8</accession>
<dbReference type="InterPro" id="IPR036282">
    <property type="entry name" value="Glutathione-S-Trfase_C_sf"/>
</dbReference>
<dbReference type="Gene3D" id="1.20.1050.10">
    <property type="match status" value="1"/>
</dbReference>
<dbReference type="InterPro" id="IPR012336">
    <property type="entry name" value="Thioredoxin-like_fold"/>
</dbReference>
<dbReference type="InterPro" id="IPR033468">
    <property type="entry name" value="Metaxin_GST"/>
</dbReference>
<dbReference type="Proteomes" id="UP001153069">
    <property type="component" value="Unassembled WGS sequence"/>
</dbReference>
<dbReference type="SUPFAM" id="SSF52833">
    <property type="entry name" value="Thioredoxin-like"/>
    <property type="match status" value="1"/>
</dbReference>
<feature type="domain" description="Thioredoxin-like fold" evidence="3">
    <location>
        <begin position="24"/>
        <end position="119"/>
    </location>
</feature>
<evidence type="ECO:0000256" key="1">
    <source>
        <dbReference type="ARBA" id="ARBA00006475"/>
    </source>
</evidence>
<evidence type="ECO:0000259" key="3">
    <source>
        <dbReference type="Pfam" id="PF17172"/>
    </source>
</evidence>
<name>A0A9N8EXS8_9STRA</name>
<sequence length="273" mass="31686">MSLPSERVFVFHFPPVPHVYSVCPFAIKLESFLRINGIPYEPVYTTGQMSKKGMMPYIRFGDPEHGDELPDSNVIIARFQKEYPQVTDNNLTPMDRAVTHTITRMLEEHTAQIGFYYRYGLKMPEFYESLDIADRFGNPKGTDMWLKFQPDATKDKTKKRGLSRHSDEEIWAFSNDDIQALSDILGDKKYFFGDVPTLADCAVFGHLSQFLFIPIDFPQRAYMKEQCPNLVQFVDNFQREHWPDWEECCQKKPNARFAKKAVAANDAAEEKKE</sequence>
<dbReference type="GO" id="GO:0005737">
    <property type="term" value="C:cytoplasm"/>
    <property type="evidence" value="ECO:0007669"/>
    <property type="project" value="TreeGrafter"/>
</dbReference>
<dbReference type="PANTHER" id="PTHR12289">
    <property type="entry name" value="METAXIN RELATED"/>
    <property type="match status" value="1"/>
</dbReference>
<keyword evidence="5" id="KW-1185">Reference proteome</keyword>
<dbReference type="PANTHER" id="PTHR12289:SF41">
    <property type="entry name" value="FAILED AXON CONNECTIONS-RELATED"/>
    <property type="match status" value="1"/>
</dbReference>
<dbReference type="SUPFAM" id="SSF47616">
    <property type="entry name" value="GST C-terminal domain-like"/>
    <property type="match status" value="1"/>
</dbReference>
<reference evidence="4" key="1">
    <citation type="submission" date="2020-06" db="EMBL/GenBank/DDBJ databases">
        <authorList>
            <consortium name="Plant Systems Biology data submission"/>
        </authorList>
    </citation>
    <scope>NUCLEOTIDE SEQUENCE</scope>
    <source>
        <strain evidence="4">D6</strain>
    </source>
</reference>
<dbReference type="OrthoDB" id="39381at2759"/>
<proteinExistence type="inferred from homology"/>
<dbReference type="SFLD" id="SFLDG01180">
    <property type="entry name" value="SUF1"/>
    <property type="match status" value="1"/>
</dbReference>
<dbReference type="CDD" id="cd03193">
    <property type="entry name" value="GST_C_Metaxin"/>
    <property type="match status" value="1"/>
</dbReference>
<dbReference type="InterPro" id="IPR036249">
    <property type="entry name" value="Thioredoxin-like_sf"/>
</dbReference>